<dbReference type="InterPro" id="IPR004408">
    <property type="entry name" value="Biotin_CoA_COase_ligase"/>
</dbReference>
<dbReference type="EC" id="6.3.4.15" evidence="3"/>
<dbReference type="Gene3D" id="3.30.930.10">
    <property type="entry name" value="Bira Bifunctional Protein, Domain 2"/>
    <property type="match status" value="1"/>
</dbReference>
<dbReference type="GO" id="GO:0005737">
    <property type="term" value="C:cytoplasm"/>
    <property type="evidence" value="ECO:0007669"/>
    <property type="project" value="TreeGrafter"/>
</dbReference>
<dbReference type="Pfam" id="PF03099">
    <property type="entry name" value="BPL_LplA_LipB"/>
    <property type="match status" value="1"/>
</dbReference>
<dbReference type="EMBL" id="JAAMOX010000003">
    <property type="protein sequence ID" value="NIH55118.1"/>
    <property type="molecule type" value="Genomic_DNA"/>
</dbReference>
<sequence length="262" mass="26902">MHLPLSTTVATNLTWLSSVGSTNSELAARAQAAAHPLRDRTVIATDNQTGGRGRLDRVWIAPSGTSLAVSVLIRPAKHNSQVSLLPLIAGSALAAAVREQLPTREVAVKWPNDVLVEGKKISGILCEIAPDGSVIVGAGLNLSMTDAQLPVPTATSLVLNGAKNPQVDTVLASYLGHLFSLTDELFASTPSGSAPTLNRVRADSATLGTAVTAHLPGGSSVTGEAIDLDGDGHLIVRSGVDGSSVTVVAGDIIHLRPATQNE</sequence>
<dbReference type="Pfam" id="PF02237">
    <property type="entry name" value="BPL_C"/>
    <property type="match status" value="1"/>
</dbReference>
<dbReference type="Proteomes" id="UP000541033">
    <property type="component" value="Unassembled WGS sequence"/>
</dbReference>
<keyword evidence="6" id="KW-1185">Reference proteome</keyword>
<dbReference type="Gene3D" id="2.30.30.100">
    <property type="match status" value="1"/>
</dbReference>
<dbReference type="AlphaFoldDB" id="A0A7X5TV15"/>
<comment type="caution">
    <text evidence="5">The sequence shown here is derived from an EMBL/GenBank/DDBJ whole genome shotgun (WGS) entry which is preliminary data.</text>
</comment>
<proteinExistence type="predicted"/>
<dbReference type="GO" id="GO:0004077">
    <property type="term" value="F:biotin--[biotin carboxyl-carrier protein] ligase activity"/>
    <property type="evidence" value="ECO:0007669"/>
    <property type="project" value="UniProtKB-EC"/>
</dbReference>
<evidence type="ECO:0000259" key="4">
    <source>
        <dbReference type="PROSITE" id="PS51733"/>
    </source>
</evidence>
<dbReference type="RefSeq" id="WP_167152047.1">
    <property type="nucleotide sequence ID" value="NZ_JAAMOX010000003.1"/>
</dbReference>
<dbReference type="PROSITE" id="PS51733">
    <property type="entry name" value="BPL_LPL_CATALYTIC"/>
    <property type="match status" value="1"/>
</dbReference>
<dbReference type="PANTHER" id="PTHR12835:SF5">
    <property type="entry name" value="BIOTIN--PROTEIN LIGASE"/>
    <property type="match status" value="1"/>
</dbReference>
<accession>A0A7X5TV15</accession>
<gene>
    <name evidence="5" type="ORF">FHX76_003033</name>
</gene>
<keyword evidence="2" id="KW-0092">Biotin</keyword>
<dbReference type="InterPro" id="IPR045864">
    <property type="entry name" value="aa-tRNA-synth_II/BPL/LPL"/>
</dbReference>
<dbReference type="CDD" id="cd16442">
    <property type="entry name" value="BPL"/>
    <property type="match status" value="1"/>
</dbReference>
<protein>
    <recommendedName>
        <fullName evidence="3">biotin--[biotin carboxyl-carrier protein] ligase</fullName>
        <ecNumber evidence="3">6.3.4.15</ecNumber>
    </recommendedName>
</protein>
<keyword evidence="1 5" id="KW-0436">Ligase</keyword>
<evidence type="ECO:0000256" key="1">
    <source>
        <dbReference type="ARBA" id="ARBA00022598"/>
    </source>
</evidence>
<dbReference type="SUPFAM" id="SSF55681">
    <property type="entry name" value="Class II aaRS and biotin synthetases"/>
    <property type="match status" value="1"/>
</dbReference>
<dbReference type="NCBIfam" id="TIGR00121">
    <property type="entry name" value="birA_ligase"/>
    <property type="match status" value="1"/>
</dbReference>
<evidence type="ECO:0000256" key="3">
    <source>
        <dbReference type="ARBA" id="ARBA00024227"/>
    </source>
</evidence>
<reference evidence="5 6" key="1">
    <citation type="submission" date="2020-02" db="EMBL/GenBank/DDBJ databases">
        <title>Sequencing the genomes of 1000 actinobacteria strains.</title>
        <authorList>
            <person name="Klenk H.-P."/>
        </authorList>
    </citation>
    <scope>NUCLEOTIDE SEQUENCE [LARGE SCALE GENOMIC DNA]</scope>
    <source>
        <strain evidence="5 6">DSM 27960</strain>
    </source>
</reference>
<feature type="domain" description="BPL/LPL catalytic" evidence="4">
    <location>
        <begin position="6"/>
        <end position="186"/>
    </location>
</feature>
<dbReference type="PANTHER" id="PTHR12835">
    <property type="entry name" value="BIOTIN PROTEIN LIGASE"/>
    <property type="match status" value="1"/>
</dbReference>
<dbReference type="InterPro" id="IPR003142">
    <property type="entry name" value="BPL_C"/>
</dbReference>
<dbReference type="InterPro" id="IPR004143">
    <property type="entry name" value="BPL_LPL_catalytic"/>
</dbReference>
<name>A0A7X5TV15_9MICO</name>
<evidence type="ECO:0000313" key="6">
    <source>
        <dbReference type="Proteomes" id="UP000541033"/>
    </source>
</evidence>
<evidence type="ECO:0000313" key="5">
    <source>
        <dbReference type="EMBL" id="NIH55118.1"/>
    </source>
</evidence>
<evidence type="ECO:0000256" key="2">
    <source>
        <dbReference type="ARBA" id="ARBA00023267"/>
    </source>
</evidence>
<organism evidence="5 6">
    <name type="scientific">Lysinibacter cavernae</name>
    <dbReference type="NCBI Taxonomy" id="1640652"/>
    <lineage>
        <taxon>Bacteria</taxon>
        <taxon>Bacillati</taxon>
        <taxon>Actinomycetota</taxon>
        <taxon>Actinomycetes</taxon>
        <taxon>Micrococcales</taxon>
        <taxon>Microbacteriaceae</taxon>
        <taxon>Lysinibacter</taxon>
    </lineage>
</organism>